<evidence type="ECO:0000256" key="1">
    <source>
        <dbReference type="ARBA" id="ARBA00004173"/>
    </source>
</evidence>
<accession>A0AAE0Y578</accession>
<evidence type="ECO:0000259" key="10">
    <source>
        <dbReference type="Pfam" id="PF08511"/>
    </source>
</evidence>
<proteinExistence type="inferred from homology"/>
<evidence type="ECO:0000256" key="6">
    <source>
        <dbReference type="ARBA" id="ARBA00023121"/>
    </source>
</evidence>
<dbReference type="PANTHER" id="PTHR21427">
    <property type="entry name" value="UBIQUINONE BIOSYNTHESIS PROTEIN COQ9, MITOCHONDRIAL"/>
    <property type="match status" value="1"/>
</dbReference>
<evidence type="ECO:0000256" key="3">
    <source>
        <dbReference type="ARBA" id="ARBA00010766"/>
    </source>
</evidence>
<dbReference type="GO" id="GO:0006744">
    <property type="term" value="P:ubiquinone biosynthetic process"/>
    <property type="evidence" value="ECO:0007669"/>
    <property type="project" value="UniProtKB-UniRule"/>
</dbReference>
<organism evidence="12 13">
    <name type="scientific">Elysia crispata</name>
    <name type="common">lettuce slug</name>
    <dbReference type="NCBI Taxonomy" id="231223"/>
    <lineage>
        <taxon>Eukaryota</taxon>
        <taxon>Metazoa</taxon>
        <taxon>Spiralia</taxon>
        <taxon>Lophotrochozoa</taxon>
        <taxon>Mollusca</taxon>
        <taxon>Gastropoda</taxon>
        <taxon>Heterobranchia</taxon>
        <taxon>Euthyneura</taxon>
        <taxon>Panpulmonata</taxon>
        <taxon>Sacoglossa</taxon>
        <taxon>Placobranchoidea</taxon>
        <taxon>Plakobranchidae</taxon>
        <taxon>Elysia</taxon>
    </lineage>
</organism>
<gene>
    <name evidence="12" type="ORF">RRG08_026427</name>
</gene>
<dbReference type="FunFam" id="1.10.357.10:FF:000004">
    <property type="entry name" value="Ubiquinone biosynthesis protein COQ9, mitochondrial"/>
    <property type="match status" value="1"/>
</dbReference>
<feature type="domain" description="Ubiquinone biosynthesis protein COQ9 HTH" evidence="11">
    <location>
        <begin position="49"/>
        <end position="79"/>
    </location>
</feature>
<comment type="caution">
    <text evidence="12">The sequence shown here is derived from an EMBL/GenBank/DDBJ whole genome shotgun (WGS) entry which is preliminary data.</text>
</comment>
<keyword evidence="7 8" id="KW-0496">Mitochondrion</keyword>
<dbReference type="AlphaFoldDB" id="A0AAE0Y578"/>
<dbReference type="GO" id="GO:0005743">
    <property type="term" value="C:mitochondrial inner membrane"/>
    <property type="evidence" value="ECO:0007669"/>
    <property type="project" value="TreeGrafter"/>
</dbReference>
<evidence type="ECO:0000313" key="12">
    <source>
        <dbReference type="EMBL" id="KAK3732040.1"/>
    </source>
</evidence>
<feature type="region of interest" description="Disordered" evidence="9">
    <location>
        <begin position="23"/>
        <end position="42"/>
    </location>
</feature>
<dbReference type="Pfam" id="PF08511">
    <property type="entry name" value="COQ9"/>
    <property type="match status" value="1"/>
</dbReference>
<dbReference type="InterPro" id="IPR048674">
    <property type="entry name" value="COQ9_HTH"/>
</dbReference>
<keyword evidence="13" id="KW-1185">Reference proteome</keyword>
<evidence type="ECO:0000313" key="13">
    <source>
        <dbReference type="Proteomes" id="UP001283361"/>
    </source>
</evidence>
<evidence type="ECO:0000256" key="7">
    <source>
        <dbReference type="ARBA" id="ARBA00023128"/>
    </source>
</evidence>
<keyword evidence="5" id="KW-0809">Transit peptide</keyword>
<reference evidence="12" key="1">
    <citation type="journal article" date="2023" name="G3 (Bethesda)">
        <title>A reference genome for the long-term kleptoplast-retaining sea slug Elysia crispata morphotype clarki.</title>
        <authorList>
            <person name="Eastman K.E."/>
            <person name="Pendleton A.L."/>
            <person name="Shaikh M.A."/>
            <person name="Suttiyut T."/>
            <person name="Ogas R."/>
            <person name="Tomko P."/>
            <person name="Gavelis G."/>
            <person name="Widhalm J.R."/>
            <person name="Wisecaver J.H."/>
        </authorList>
    </citation>
    <scope>NUCLEOTIDE SEQUENCE</scope>
    <source>
        <strain evidence="12">ECLA1</strain>
    </source>
</reference>
<dbReference type="Proteomes" id="UP001283361">
    <property type="component" value="Unassembled WGS sequence"/>
</dbReference>
<dbReference type="NCBIfam" id="TIGR02396">
    <property type="entry name" value="diverge_rpsU"/>
    <property type="match status" value="1"/>
</dbReference>
<keyword evidence="4 8" id="KW-0831">Ubiquinone biosynthesis</keyword>
<dbReference type="InterPro" id="IPR012762">
    <property type="entry name" value="Ubiq_biosynth_COQ9"/>
</dbReference>
<dbReference type="PANTHER" id="PTHR21427:SF19">
    <property type="entry name" value="UBIQUINONE BIOSYNTHESIS PROTEIN COQ9, MITOCHONDRIAL"/>
    <property type="match status" value="1"/>
</dbReference>
<feature type="domain" description="COQ9 C-terminal" evidence="10">
    <location>
        <begin position="167"/>
        <end position="235"/>
    </location>
</feature>
<comment type="pathway">
    <text evidence="2 8">Cofactor biosynthesis; ubiquinone biosynthesis.</text>
</comment>
<evidence type="ECO:0000256" key="4">
    <source>
        <dbReference type="ARBA" id="ARBA00022688"/>
    </source>
</evidence>
<sequence length="271" mass="31363">MENCLRARQAWYFSVTQGKYFSTTEHRSQEQSSGDTGKEEIHEDEAQYEHDIRQRILSASLVYVQEFGWTKKALEAGAKDEGLPPIVHGMFPRGGAELVHYFYAKCNQELAEIMSTDMKEMEAKGEKLRTHAFIKNAVETRLRMIFPYLEIWPQAMAIQALPQNAVESWTNTLNLMDEIWYYAGDRSTDFNWYTKRMSLYGIYKSTEIYMMQDKSADKENTWAFLDRRLTDMQALSAAKKSCEQNCGVLKEAVKGFGVMGRNILGFNSRDR</sequence>
<comment type="function">
    <text evidence="8">Membrane-associated protein that warps the membrane surface to access and bind aromatic isoprenes with high specificity, including ubiquinone (CoQ) isoprene intermediates and presents them directly to Coq7, therefore facilitating the Coq7-mediated hydroxylase step. Participates in the biosynthesis of coenzyme Q, also named ubiquinone, an essential lipid-soluble electron transporter for aerobic cellular respiration.</text>
</comment>
<comment type="similarity">
    <text evidence="3 8">Belongs to the COQ9 family.</text>
</comment>
<dbReference type="InterPro" id="IPR013718">
    <property type="entry name" value="COQ9_C"/>
</dbReference>
<evidence type="ECO:0000256" key="5">
    <source>
        <dbReference type="ARBA" id="ARBA00022946"/>
    </source>
</evidence>
<evidence type="ECO:0000259" key="11">
    <source>
        <dbReference type="Pfam" id="PF21392"/>
    </source>
</evidence>
<dbReference type="EMBL" id="JAWDGP010006980">
    <property type="protein sequence ID" value="KAK3732040.1"/>
    <property type="molecule type" value="Genomic_DNA"/>
</dbReference>
<comment type="subcellular location">
    <subcellularLocation>
        <location evidence="1 8">Mitochondrion</location>
    </subcellularLocation>
</comment>
<dbReference type="Pfam" id="PF21392">
    <property type="entry name" value="COQ9_N"/>
    <property type="match status" value="1"/>
</dbReference>
<evidence type="ECO:0000256" key="8">
    <source>
        <dbReference type="RuleBase" id="RU366063"/>
    </source>
</evidence>
<dbReference type="GO" id="GO:0008289">
    <property type="term" value="F:lipid binding"/>
    <property type="evidence" value="ECO:0007669"/>
    <property type="project" value="UniProtKB-UniRule"/>
</dbReference>
<keyword evidence="6 8" id="KW-0446">Lipid-binding</keyword>
<dbReference type="Gene3D" id="1.10.357.10">
    <property type="entry name" value="Tetracycline Repressor, domain 2"/>
    <property type="match status" value="1"/>
</dbReference>
<name>A0AAE0Y578_9GAST</name>
<evidence type="ECO:0000256" key="2">
    <source>
        <dbReference type="ARBA" id="ARBA00004749"/>
    </source>
</evidence>
<evidence type="ECO:0000256" key="9">
    <source>
        <dbReference type="SAM" id="MobiDB-lite"/>
    </source>
</evidence>
<protein>
    <recommendedName>
        <fullName evidence="8">Ubiquinone biosynthesis protein</fullName>
    </recommendedName>
</protein>